<accession>A0A450WEZ6</accession>
<dbReference type="AlphaFoldDB" id="A0A450WEZ6"/>
<reference evidence="1" key="1">
    <citation type="submission" date="2019-02" db="EMBL/GenBank/DDBJ databases">
        <authorList>
            <person name="Gruber-Vodicka R. H."/>
            <person name="Seah K. B. B."/>
        </authorList>
    </citation>
    <scope>NUCLEOTIDE SEQUENCE</scope>
    <source>
        <strain evidence="1">BECK_S313</strain>
    </source>
</reference>
<dbReference type="EMBL" id="CAADFK010000081">
    <property type="protein sequence ID" value="VFK15627.1"/>
    <property type="molecule type" value="Genomic_DNA"/>
</dbReference>
<sequence>MPTVFRIGPYRFFFYSGDRNEPIHVHVERDDKVAKFWVKPIRLSDNTGYAESELSKIRKIILEHEQMIVESWHDYFSD</sequence>
<evidence type="ECO:0008006" key="2">
    <source>
        <dbReference type="Google" id="ProtNLM"/>
    </source>
</evidence>
<dbReference type="InterPro" id="IPR025427">
    <property type="entry name" value="DUF4160"/>
</dbReference>
<protein>
    <recommendedName>
        <fullName evidence="2">DUF4160 domain-containing protein</fullName>
    </recommendedName>
</protein>
<organism evidence="1">
    <name type="scientific">Candidatus Kentrum sp. LPFa</name>
    <dbReference type="NCBI Taxonomy" id="2126335"/>
    <lineage>
        <taxon>Bacteria</taxon>
        <taxon>Pseudomonadati</taxon>
        <taxon>Pseudomonadota</taxon>
        <taxon>Gammaproteobacteria</taxon>
        <taxon>Candidatus Kentrum</taxon>
    </lineage>
</organism>
<dbReference type="Pfam" id="PF13711">
    <property type="entry name" value="DUF4160"/>
    <property type="match status" value="1"/>
</dbReference>
<name>A0A450WEZ6_9GAMM</name>
<gene>
    <name evidence="1" type="ORF">BECKLPF1236B_GA0070989_108110</name>
</gene>
<proteinExistence type="predicted"/>
<evidence type="ECO:0000313" key="1">
    <source>
        <dbReference type="EMBL" id="VFK15627.1"/>
    </source>
</evidence>